<dbReference type="AlphaFoldDB" id="A0A2L0FBT7"/>
<dbReference type="RefSeq" id="WP_104986821.1">
    <property type="nucleotide sequence ID" value="NZ_CP012673.1"/>
</dbReference>
<dbReference type="EMBL" id="CP012673">
    <property type="protein sequence ID" value="AUX49050.1"/>
    <property type="molecule type" value="Genomic_DNA"/>
</dbReference>
<sequence>MKPRTYASPAAFKEAVEQRLRSSARSGPEFTRKRQLLVFDRFLARVVDVFGDAATLKGGLVLELRLARARTTKDVDLRMVGCPDDVLAKLQEAGRRNLGDFMNFEVCPDDDHPEIQNDGMQYDGLRFRAECRLAGKLYGQSFGVDVAFGDPILGEPEVVMAEDVLAFAGIAPPTLRLYPVETHIAEKLHAYTMPRTRPNSRVKDLPDLALLATAQTIDAKRLREALEQTFAFRKTHTLPAAVPAPPPAWTTPYAAIAREDQLAWPTLDDVAKAAQAFLDPVLAGGLDATWEPAEWKWSVS</sequence>
<evidence type="ECO:0008006" key="3">
    <source>
        <dbReference type="Google" id="ProtNLM"/>
    </source>
</evidence>
<dbReference type="InterPro" id="IPR014942">
    <property type="entry name" value="AbiEii"/>
</dbReference>
<dbReference type="Pfam" id="PF08843">
    <property type="entry name" value="AbiEii"/>
    <property type="match status" value="1"/>
</dbReference>
<name>A0A2L0FBT7_SORCE</name>
<gene>
    <name evidence="1" type="ORF">SOCE26_105950</name>
</gene>
<evidence type="ECO:0000313" key="1">
    <source>
        <dbReference type="EMBL" id="AUX49050.1"/>
    </source>
</evidence>
<organism evidence="1 2">
    <name type="scientific">Sorangium cellulosum</name>
    <name type="common">Polyangium cellulosum</name>
    <dbReference type="NCBI Taxonomy" id="56"/>
    <lineage>
        <taxon>Bacteria</taxon>
        <taxon>Pseudomonadati</taxon>
        <taxon>Myxococcota</taxon>
        <taxon>Polyangia</taxon>
        <taxon>Polyangiales</taxon>
        <taxon>Polyangiaceae</taxon>
        <taxon>Sorangium</taxon>
    </lineage>
</organism>
<dbReference type="OrthoDB" id="9808443at2"/>
<accession>A0A2L0FBT7</accession>
<reference evidence="1 2" key="1">
    <citation type="submission" date="2015-09" db="EMBL/GenBank/DDBJ databases">
        <title>Sorangium comparison.</title>
        <authorList>
            <person name="Zaburannyi N."/>
            <person name="Bunk B."/>
            <person name="Overmann J."/>
            <person name="Mueller R."/>
        </authorList>
    </citation>
    <scope>NUCLEOTIDE SEQUENCE [LARGE SCALE GENOMIC DNA]</scope>
    <source>
        <strain evidence="1 2">So ce26</strain>
    </source>
</reference>
<protein>
    <recommendedName>
        <fullName evidence="3">Nucleotidyl transferase AbiEii/AbiGii toxin family protein</fullName>
    </recommendedName>
</protein>
<evidence type="ECO:0000313" key="2">
    <source>
        <dbReference type="Proteomes" id="UP000238348"/>
    </source>
</evidence>
<proteinExistence type="predicted"/>
<dbReference type="Proteomes" id="UP000238348">
    <property type="component" value="Chromosome"/>
</dbReference>